<protein>
    <recommendedName>
        <fullName evidence="3">TonB protein C-terminal</fullName>
    </recommendedName>
</protein>
<gene>
    <name evidence="1" type="ORF">ABID46_002155</name>
</gene>
<name>A0ABV2LVH9_9FLAO</name>
<accession>A0ABV2LVH9</accession>
<comment type="caution">
    <text evidence="1">The sequence shown here is derived from an EMBL/GenBank/DDBJ whole genome shotgun (WGS) entry which is preliminary data.</text>
</comment>
<dbReference type="EMBL" id="JBEPMO010000014">
    <property type="protein sequence ID" value="MET3732566.1"/>
    <property type="molecule type" value="Genomic_DNA"/>
</dbReference>
<organism evidence="1 2">
    <name type="scientific">Moheibacter stercoris</name>
    <dbReference type="NCBI Taxonomy" id="1628251"/>
    <lineage>
        <taxon>Bacteria</taxon>
        <taxon>Pseudomonadati</taxon>
        <taxon>Bacteroidota</taxon>
        <taxon>Flavobacteriia</taxon>
        <taxon>Flavobacteriales</taxon>
        <taxon>Weeksellaceae</taxon>
        <taxon>Moheibacter</taxon>
    </lineage>
</organism>
<evidence type="ECO:0000313" key="2">
    <source>
        <dbReference type="Proteomes" id="UP001549146"/>
    </source>
</evidence>
<evidence type="ECO:0000313" key="1">
    <source>
        <dbReference type="EMBL" id="MET3732566.1"/>
    </source>
</evidence>
<reference evidence="1 2" key="1">
    <citation type="submission" date="2024-06" db="EMBL/GenBank/DDBJ databases">
        <title>Genomic Encyclopedia of Type Strains, Phase IV (KMG-IV): sequencing the most valuable type-strain genomes for metagenomic binning, comparative biology and taxonomic classification.</title>
        <authorList>
            <person name="Goeker M."/>
        </authorList>
    </citation>
    <scope>NUCLEOTIDE SEQUENCE [LARGE SCALE GENOMIC DNA]</scope>
    <source>
        <strain evidence="1 2">DSM 29388</strain>
    </source>
</reference>
<proteinExistence type="predicted"/>
<evidence type="ECO:0008006" key="3">
    <source>
        <dbReference type="Google" id="ProtNLM"/>
    </source>
</evidence>
<keyword evidence="2" id="KW-1185">Reference proteome</keyword>
<dbReference type="Proteomes" id="UP001549146">
    <property type="component" value="Unassembled WGS sequence"/>
</dbReference>
<dbReference type="RefSeq" id="WP_354509910.1">
    <property type="nucleotide sequence ID" value="NZ_JBEPMO010000014.1"/>
</dbReference>
<sequence length="294" mass="33711">MKLKIYFLALIFPIILLAQEQPEIILLEKFTARQVGQMAIFPGCENVDPSDKAKLTQCMSQKLNEQLGDYLSNFSDKFADDGFSTAYAKVRFVVNKEGKIIEVEALQDSTTSEANRRLGKASEIALVKFASKLPHIHPALLEDDGTPVNLQFDLPVTFKSTGGGLNRMKWKELTLFTLKDEGSTIEIRELRDKPNAYIAYDTTHNKEVKLKEFNSLQEVFSPESYQSKLKPWGERQLMSEKRFGRQHIRIYYSAADQNSFDIFSVENDQEKLRETVSFEELQVSDLYCKVLIRN</sequence>